<organism evidence="3">
    <name type="scientific">Enterobacter chuandaensis</name>
    <dbReference type="NCBI Taxonomy" id="2497875"/>
    <lineage>
        <taxon>Bacteria</taxon>
        <taxon>Pseudomonadati</taxon>
        <taxon>Pseudomonadota</taxon>
        <taxon>Gammaproteobacteria</taxon>
        <taxon>Enterobacterales</taxon>
        <taxon>Enterobacteriaceae</taxon>
        <taxon>Enterobacter</taxon>
        <taxon>Enterobacter cloacae complex</taxon>
    </lineage>
</organism>
<reference evidence="3" key="1">
    <citation type="submission" date="2023-09" db="EMBL/GenBank/DDBJ databases">
        <title>Coexistence of blaNDM-1 and blaKPC-2 in Enterobacter chuandaensis.</title>
        <authorList>
            <person name="Chen R."/>
        </authorList>
    </citation>
    <scope>NUCLEOTIDE SEQUENCE</scope>
    <source>
        <strain evidence="3">FAHZZU5885</strain>
    </source>
</reference>
<dbReference type="GO" id="GO:0009289">
    <property type="term" value="C:pilus"/>
    <property type="evidence" value="ECO:0007669"/>
    <property type="project" value="InterPro"/>
</dbReference>
<dbReference type="SUPFAM" id="SSF49401">
    <property type="entry name" value="Bacterial adhesins"/>
    <property type="match status" value="1"/>
</dbReference>
<feature type="chain" id="PRO_5041654079" evidence="1">
    <location>
        <begin position="23"/>
        <end position="171"/>
    </location>
</feature>
<accession>A0AA96M8L0</accession>
<dbReference type="Gene3D" id="2.60.40.1090">
    <property type="entry name" value="Fimbrial-type adhesion domain"/>
    <property type="match status" value="1"/>
</dbReference>
<dbReference type="EMBL" id="CP135253">
    <property type="protein sequence ID" value="WNS39356.1"/>
    <property type="molecule type" value="Genomic_DNA"/>
</dbReference>
<evidence type="ECO:0000256" key="1">
    <source>
        <dbReference type="SAM" id="SignalP"/>
    </source>
</evidence>
<dbReference type="PANTHER" id="PTHR33420">
    <property type="entry name" value="FIMBRIAL SUBUNIT ELFA-RELATED"/>
    <property type="match status" value="1"/>
</dbReference>
<name>A0AA96M8L0_9ENTR</name>
<keyword evidence="4" id="KW-1185">Reference proteome</keyword>
<protein>
    <submittedName>
        <fullName evidence="3">Fimbrial protein</fullName>
    </submittedName>
</protein>
<dbReference type="PANTHER" id="PTHR33420:SF27">
    <property type="entry name" value="PROTEIN FIMG"/>
    <property type="match status" value="1"/>
</dbReference>
<dbReference type="EMBL" id="JBHGSI010000001">
    <property type="protein sequence ID" value="MFB4718348.1"/>
    <property type="molecule type" value="Genomic_DNA"/>
</dbReference>
<reference evidence="2 4" key="2">
    <citation type="submission" date="2024-09" db="EMBL/GenBank/DDBJ databases">
        <title>Molecular characterization of Carbapenemase-producing Enterobacter cloacae Complex from Infections in Argentina.</title>
        <authorList>
            <person name="De Mendieta J.M."/>
            <person name="Gomez S."/>
        </authorList>
    </citation>
    <scope>NUCLEOTIDE SEQUENCE [LARGE SCALE GENOMIC DNA]</scope>
    <source>
        <strain evidence="2 4">M23267</strain>
    </source>
</reference>
<evidence type="ECO:0000313" key="3">
    <source>
        <dbReference type="EMBL" id="WNS39356.1"/>
    </source>
</evidence>
<keyword evidence="1" id="KW-0732">Signal</keyword>
<dbReference type="InterPro" id="IPR036937">
    <property type="entry name" value="Adhesion_dom_fimbrial_sf"/>
</dbReference>
<evidence type="ECO:0000313" key="2">
    <source>
        <dbReference type="EMBL" id="MFB4718348.1"/>
    </source>
</evidence>
<dbReference type="KEGG" id="echu:RQP59_07335"/>
<dbReference type="GO" id="GO:0043709">
    <property type="term" value="P:cell adhesion involved in single-species biofilm formation"/>
    <property type="evidence" value="ECO:0007669"/>
    <property type="project" value="TreeGrafter"/>
</dbReference>
<evidence type="ECO:0000313" key="4">
    <source>
        <dbReference type="Proteomes" id="UP001577381"/>
    </source>
</evidence>
<gene>
    <name evidence="2" type="ORF">ACE3KR_05530</name>
    <name evidence="3" type="ORF">RQP59_07335</name>
</gene>
<feature type="signal peptide" evidence="1">
    <location>
        <begin position="1"/>
        <end position="22"/>
    </location>
</feature>
<proteinExistence type="predicted"/>
<dbReference type="InterPro" id="IPR008966">
    <property type="entry name" value="Adhesion_dom_sf"/>
</dbReference>
<dbReference type="InterPro" id="IPR050263">
    <property type="entry name" value="Bact_Fimbrial_Adh_Pro"/>
</dbReference>
<sequence>MKKLCVLAAVTTVMMNIHAVNAADPVTLNITGNVIASPCQVSSDSITKSVDLGQNIQASSLQTAGAATDWVNFDINLNSCPAGTTKAIMTMHGTADLNNPADMYRNTGTATNLAVQVQSQAGDQLGNTKTISGTIASNAYTYKLRARAYTQNGGVMPGSITSVVTATFEYQ</sequence>
<dbReference type="RefSeq" id="WP_265194215.1">
    <property type="nucleotide sequence ID" value="NZ_CP135253.1"/>
</dbReference>
<dbReference type="AlphaFoldDB" id="A0AA96M8L0"/>
<dbReference type="Proteomes" id="UP001577381">
    <property type="component" value="Unassembled WGS sequence"/>
</dbReference>